<accession>A0A8S1HVR1</accession>
<dbReference type="EMBL" id="CAJGYM010000153">
    <property type="protein sequence ID" value="CAD6199086.1"/>
    <property type="molecule type" value="Genomic_DNA"/>
</dbReference>
<evidence type="ECO:0000313" key="1">
    <source>
        <dbReference type="EMBL" id="CAD6199086.1"/>
    </source>
</evidence>
<reference evidence="1" key="1">
    <citation type="submission" date="2020-10" db="EMBL/GenBank/DDBJ databases">
        <authorList>
            <person name="Kikuchi T."/>
        </authorList>
    </citation>
    <scope>NUCLEOTIDE SEQUENCE</scope>
    <source>
        <strain evidence="1">NKZ352</strain>
    </source>
</reference>
<comment type="caution">
    <text evidence="1">The sequence shown here is derived from an EMBL/GenBank/DDBJ whole genome shotgun (WGS) entry which is preliminary data.</text>
</comment>
<protein>
    <submittedName>
        <fullName evidence="1">Uncharacterized protein</fullName>
    </submittedName>
</protein>
<dbReference type="Proteomes" id="UP000835052">
    <property type="component" value="Unassembled WGS sequence"/>
</dbReference>
<organism evidence="1 2">
    <name type="scientific">Caenorhabditis auriculariae</name>
    <dbReference type="NCBI Taxonomy" id="2777116"/>
    <lineage>
        <taxon>Eukaryota</taxon>
        <taxon>Metazoa</taxon>
        <taxon>Ecdysozoa</taxon>
        <taxon>Nematoda</taxon>
        <taxon>Chromadorea</taxon>
        <taxon>Rhabditida</taxon>
        <taxon>Rhabditina</taxon>
        <taxon>Rhabditomorpha</taxon>
        <taxon>Rhabditoidea</taxon>
        <taxon>Rhabditidae</taxon>
        <taxon>Peloderinae</taxon>
        <taxon>Caenorhabditis</taxon>
    </lineage>
</organism>
<dbReference type="AlphaFoldDB" id="A0A8S1HVR1"/>
<name>A0A8S1HVR1_9PELO</name>
<keyword evidence="2" id="KW-1185">Reference proteome</keyword>
<evidence type="ECO:0000313" key="2">
    <source>
        <dbReference type="Proteomes" id="UP000835052"/>
    </source>
</evidence>
<proteinExistence type="predicted"/>
<sequence length="115" mass="12399">MLRWKKVIDPARLARRILQLLHPNISCFRHEALETTPAPPTPSLFFGQKKGDLSSSARLLVVGFFSNYSASFSAYYQASLRGIGTSFAAVFNGILSLQASVGLESSSVGSGKAHP</sequence>
<gene>
    <name evidence="1" type="ORF">CAUJ_LOCUS14991</name>
</gene>